<dbReference type="PANTHER" id="PTHR13832">
    <property type="entry name" value="PROTEIN PHOSPHATASE 2C"/>
    <property type="match status" value="1"/>
</dbReference>
<dbReference type="GO" id="GO:0016020">
    <property type="term" value="C:membrane"/>
    <property type="evidence" value="ECO:0007669"/>
    <property type="project" value="UniProtKB-SubCell"/>
</dbReference>
<keyword evidence="5" id="KW-0472">Membrane</keyword>
<dbReference type="OrthoDB" id="10264738at2759"/>
<dbReference type="SUPFAM" id="SSF81606">
    <property type="entry name" value="PP2C-like"/>
    <property type="match status" value="1"/>
</dbReference>
<dbReference type="PROSITE" id="PS51746">
    <property type="entry name" value="PPM_2"/>
    <property type="match status" value="1"/>
</dbReference>
<comment type="caution">
    <text evidence="8">The sequence shown here is derived from an EMBL/GenBank/DDBJ whole genome shotgun (WGS) entry which is preliminary data.</text>
</comment>
<evidence type="ECO:0000313" key="9">
    <source>
        <dbReference type="Proteomes" id="UP000187209"/>
    </source>
</evidence>
<dbReference type="Gene3D" id="3.60.40.10">
    <property type="entry name" value="PPM-type phosphatase domain"/>
    <property type="match status" value="1"/>
</dbReference>
<dbReference type="InterPro" id="IPR000222">
    <property type="entry name" value="PP2C_BS"/>
</dbReference>
<organism evidence="8 9">
    <name type="scientific">Stentor coeruleus</name>
    <dbReference type="NCBI Taxonomy" id="5963"/>
    <lineage>
        <taxon>Eukaryota</taxon>
        <taxon>Sar</taxon>
        <taxon>Alveolata</taxon>
        <taxon>Ciliophora</taxon>
        <taxon>Postciliodesmatophora</taxon>
        <taxon>Heterotrichea</taxon>
        <taxon>Heterotrichida</taxon>
        <taxon>Stentoridae</taxon>
        <taxon>Stentor</taxon>
    </lineage>
</organism>
<proteinExistence type="inferred from homology"/>
<comment type="subcellular location">
    <subcellularLocation>
        <location evidence="1">Membrane</location>
        <topology evidence="1">Peripheral membrane protein</topology>
    </subcellularLocation>
</comment>
<keyword evidence="9" id="KW-1185">Reference proteome</keyword>
<keyword evidence="2" id="KW-0479">Metal-binding</keyword>
<dbReference type="InterPro" id="IPR015655">
    <property type="entry name" value="PP2C"/>
</dbReference>
<gene>
    <name evidence="8" type="ORF">SteCoe_206</name>
</gene>
<keyword evidence="3 6" id="KW-0378">Hydrolase</keyword>
<dbReference type="FunFam" id="3.60.40.10:FF:000140">
    <property type="entry name" value="Protein phosphatase 2C"/>
    <property type="match status" value="1"/>
</dbReference>
<reference evidence="8 9" key="1">
    <citation type="submission" date="2016-11" db="EMBL/GenBank/DDBJ databases">
        <title>The macronuclear genome of Stentor coeruleus: a giant cell with tiny introns.</title>
        <authorList>
            <person name="Slabodnick M."/>
            <person name="Ruby J.G."/>
            <person name="Reiff S.B."/>
            <person name="Swart E.C."/>
            <person name="Gosai S."/>
            <person name="Prabakaran S."/>
            <person name="Witkowska E."/>
            <person name="Larue G.E."/>
            <person name="Fisher S."/>
            <person name="Freeman R.M."/>
            <person name="Gunawardena J."/>
            <person name="Chu W."/>
            <person name="Stover N.A."/>
            <person name="Gregory B.D."/>
            <person name="Nowacki M."/>
            <person name="Derisi J."/>
            <person name="Roy S.W."/>
            <person name="Marshall W.F."/>
            <person name="Sood P."/>
        </authorList>
    </citation>
    <scope>NUCLEOTIDE SEQUENCE [LARGE SCALE GENOMIC DNA]</scope>
    <source>
        <strain evidence="8">WM001</strain>
    </source>
</reference>
<name>A0A1R2D4Q3_9CILI</name>
<comment type="similarity">
    <text evidence="6">Belongs to the PP2C family.</text>
</comment>
<evidence type="ECO:0000256" key="3">
    <source>
        <dbReference type="ARBA" id="ARBA00022801"/>
    </source>
</evidence>
<evidence type="ECO:0000256" key="6">
    <source>
        <dbReference type="RuleBase" id="RU003465"/>
    </source>
</evidence>
<dbReference type="EMBL" id="MPUH01000002">
    <property type="protein sequence ID" value="OMJ96243.1"/>
    <property type="molecule type" value="Genomic_DNA"/>
</dbReference>
<evidence type="ECO:0000313" key="8">
    <source>
        <dbReference type="EMBL" id="OMJ96243.1"/>
    </source>
</evidence>
<dbReference type="GO" id="GO:0046872">
    <property type="term" value="F:metal ion binding"/>
    <property type="evidence" value="ECO:0007669"/>
    <property type="project" value="UniProtKB-KW"/>
</dbReference>
<dbReference type="GO" id="GO:0004722">
    <property type="term" value="F:protein serine/threonine phosphatase activity"/>
    <property type="evidence" value="ECO:0007669"/>
    <property type="project" value="InterPro"/>
</dbReference>
<evidence type="ECO:0000256" key="1">
    <source>
        <dbReference type="ARBA" id="ARBA00004170"/>
    </source>
</evidence>
<dbReference type="InterPro" id="IPR001932">
    <property type="entry name" value="PPM-type_phosphatase-like_dom"/>
</dbReference>
<evidence type="ECO:0000256" key="5">
    <source>
        <dbReference type="ARBA" id="ARBA00023136"/>
    </source>
</evidence>
<feature type="domain" description="PPM-type phosphatase" evidence="7">
    <location>
        <begin position="23"/>
        <end position="304"/>
    </location>
</feature>
<dbReference type="Pfam" id="PF00481">
    <property type="entry name" value="PP2C"/>
    <property type="match status" value="1"/>
</dbReference>
<evidence type="ECO:0000256" key="2">
    <source>
        <dbReference type="ARBA" id="ARBA00022723"/>
    </source>
</evidence>
<accession>A0A1R2D4Q3</accession>
<protein>
    <recommendedName>
        <fullName evidence="7">PPM-type phosphatase domain-containing protein</fullName>
    </recommendedName>
</protein>
<dbReference type="SMART" id="SM00332">
    <property type="entry name" value="PP2Cc"/>
    <property type="match status" value="1"/>
</dbReference>
<dbReference type="Proteomes" id="UP000187209">
    <property type="component" value="Unassembled WGS sequence"/>
</dbReference>
<keyword evidence="4 6" id="KW-0904">Protein phosphatase</keyword>
<evidence type="ECO:0000256" key="4">
    <source>
        <dbReference type="ARBA" id="ARBA00022912"/>
    </source>
</evidence>
<dbReference type="CDD" id="cd00143">
    <property type="entry name" value="PP2Cc"/>
    <property type="match status" value="1"/>
</dbReference>
<dbReference type="PROSITE" id="PS01032">
    <property type="entry name" value="PPM_1"/>
    <property type="match status" value="1"/>
</dbReference>
<dbReference type="PANTHER" id="PTHR13832:SF840">
    <property type="entry name" value="PROTEIN PHOSPHATASE 2C 60-RELATED"/>
    <property type="match status" value="1"/>
</dbReference>
<sequence length="306" mass="33997">MGPYLSSPIRDKNTKTGENQRVRFASCEMQGWRNTMEDAKLVNLALDDKTMIFGVFDGHGGKEVAEFVSRHFCAEIVTLRSFKEGNFEQALKDTFLRMDELIKTTEGLKEVIRIAKDLPDNYPVQADPSLLMAGCTAVVALICRNTLYVANAGDSRCVLNREGRAIEMSIDHKPDLPQERDRIIRAGGMVEDGRVMGNLNLSRSIGDLEYKKNASIPAKDQMISAYPDVKIEELGLRDEFLVLACDGVWDMLTSQECVNFVSQRIKNKPLGTIAEETLDRCLAPDIASSGGLGCDNTTIVIVELKR</sequence>
<dbReference type="AlphaFoldDB" id="A0A1R2D4Q3"/>
<dbReference type="InterPro" id="IPR036457">
    <property type="entry name" value="PPM-type-like_dom_sf"/>
</dbReference>
<evidence type="ECO:0000259" key="7">
    <source>
        <dbReference type="PROSITE" id="PS51746"/>
    </source>
</evidence>